<accession>A0ABX1F7F4</accession>
<dbReference type="EMBL" id="JAAVTX010000009">
    <property type="protein sequence ID" value="NKE48318.1"/>
    <property type="molecule type" value="Genomic_DNA"/>
</dbReference>
<dbReference type="RefSeq" id="WP_168054587.1">
    <property type="nucleotide sequence ID" value="NZ_JAATJR010000009.1"/>
</dbReference>
<protein>
    <submittedName>
        <fullName evidence="1">Uncharacterized protein</fullName>
    </submittedName>
</protein>
<dbReference type="Proteomes" id="UP000765160">
    <property type="component" value="Unassembled WGS sequence"/>
</dbReference>
<evidence type="ECO:0000313" key="2">
    <source>
        <dbReference type="Proteomes" id="UP000765160"/>
    </source>
</evidence>
<gene>
    <name evidence="1" type="ORF">HB662_26315</name>
</gene>
<comment type="caution">
    <text evidence="1">The sequence shown here is derived from an EMBL/GenBank/DDBJ whole genome shotgun (WGS) entry which is preliminary data.</text>
</comment>
<evidence type="ECO:0000313" key="1">
    <source>
        <dbReference type="EMBL" id="NKE48318.1"/>
    </source>
</evidence>
<organism evidence="1 2">
    <name type="scientific">Falsiroseomonas frigidaquae</name>
    <dbReference type="NCBI Taxonomy" id="487318"/>
    <lineage>
        <taxon>Bacteria</taxon>
        <taxon>Pseudomonadati</taxon>
        <taxon>Pseudomonadota</taxon>
        <taxon>Alphaproteobacteria</taxon>
        <taxon>Acetobacterales</taxon>
        <taxon>Roseomonadaceae</taxon>
        <taxon>Falsiroseomonas</taxon>
    </lineage>
</organism>
<proteinExistence type="predicted"/>
<sequence>MMDAKQGRTREVVADHAASAEVAELVAIWRGLPLSKRRILLEQFRAVAHAERGAESAPMLEAERHS</sequence>
<name>A0ABX1F7F4_9PROT</name>
<keyword evidence="2" id="KW-1185">Reference proteome</keyword>
<reference evidence="1 2" key="1">
    <citation type="submission" date="2020-03" db="EMBL/GenBank/DDBJ databases">
        <title>Roseomonas selenitidurans sp. nov. isolated from soil.</title>
        <authorList>
            <person name="Liu H."/>
        </authorList>
    </citation>
    <scope>NUCLEOTIDE SEQUENCE [LARGE SCALE GENOMIC DNA]</scope>
    <source>
        <strain evidence="1 2">JCM 15073</strain>
    </source>
</reference>